<protein>
    <submittedName>
        <fullName evidence="1">Uncharacterized protein</fullName>
    </submittedName>
</protein>
<reference evidence="1" key="1">
    <citation type="submission" date="2009-03" db="EMBL/GenBank/DDBJ databases">
        <authorList>
            <person name="Warren W."/>
            <person name="Ye L."/>
            <person name="Minx P."/>
            <person name="Worley K."/>
            <person name="Gibbs R."/>
            <person name="Wilson R.K."/>
        </authorList>
    </citation>
    <scope>NUCLEOTIDE SEQUENCE [LARGE SCALE GENOMIC DNA]</scope>
</reference>
<accession>A0A2R8M5R9</accession>
<sequence length="21" mass="2364">YQVNRKLTFGANIRGIGKLSK</sequence>
<dbReference type="Ensembl" id="ENSCJAT00000080232.2">
    <property type="protein sequence ID" value="ENSCJAP00000054205.1"/>
    <property type="gene ID" value="ENSCJAG00000042576.2"/>
</dbReference>
<evidence type="ECO:0000313" key="2">
    <source>
        <dbReference type="Proteomes" id="UP000008225"/>
    </source>
</evidence>
<keyword evidence="2" id="KW-1185">Reference proteome</keyword>
<organism evidence="1 2">
    <name type="scientific">Callithrix jacchus</name>
    <name type="common">White-tufted-ear marmoset</name>
    <name type="synonym">Simia Jacchus</name>
    <dbReference type="NCBI Taxonomy" id="9483"/>
    <lineage>
        <taxon>Eukaryota</taxon>
        <taxon>Metazoa</taxon>
        <taxon>Chordata</taxon>
        <taxon>Craniata</taxon>
        <taxon>Vertebrata</taxon>
        <taxon>Euteleostomi</taxon>
        <taxon>Mammalia</taxon>
        <taxon>Eutheria</taxon>
        <taxon>Euarchontoglires</taxon>
        <taxon>Primates</taxon>
        <taxon>Haplorrhini</taxon>
        <taxon>Platyrrhini</taxon>
        <taxon>Cebidae</taxon>
        <taxon>Callitrichinae</taxon>
        <taxon>Callithrix</taxon>
        <taxon>Callithrix</taxon>
    </lineage>
</organism>
<evidence type="ECO:0000313" key="1">
    <source>
        <dbReference type="Ensembl" id="ENSCJAP00000054205.1"/>
    </source>
</evidence>
<proteinExistence type="predicted"/>
<reference evidence="1" key="2">
    <citation type="submission" date="2025-08" db="UniProtKB">
        <authorList>
            <consortium name="Ensembl"/>
        </authorList>
    </citation>
    <scope>IDENTIFICATION</scope>
</reference>
<name>A0A2R8M5R9_CALJA</name>
<dbReference type="AlphaFoldDB" id="A0A2R8M5R9"/>
<reference evidence="1" key="3">
    <citation type="submission" date="2025-09" db="UniProtKB">
        <authorList>
            <consortium name="Ensembl"/>
        </authorList>
    </citation>
    <scope>IDENTIFICATION</scope>
</reference>
<dbReference type="Proteomes" id="UP000008225">
    <property type="component" value="Chromosome 10"/>
</dbReference>
<dbReference type="InParanoid" id="A0A2R8M5R9"/>